<dbReference type="EMBL" id="JAEHOI010000011">
    <property type="protein sequence ID" value="MBK0422607.1"/>
    <property type="molecule type" value="Genomic_DNA"/>
</dbReference>
<dbReference type="Pfam" id="PF13830">
    <property type="entry name" value="DUF4192"/>
    <property type="match status" value="1"/>
</dbReference>
<proteinExistence type="predicted"/>
<dbReference type="InterPro" id="IPR025447">
    <property type="entry name" value="DUF4192"/>
</dbReference>
<evidence type="ECO:0000313" key="2">
    <source>
        <dbReference type="EMBL" id="MBK0422607.1"/>
    </source>
</evidence>
<protein>
    <submittedName>
        <fullName evidence="2">DUF4192 family protein</fullName>
    </submittedName>
</protein>
<evidence type="ECO:0000313" key="3">
    <source>
        <dbReference type="Proteomes" id="UP000618733"/>
    </source>
</evidence>
<dbReference type="AlphaFoldDB" id="A0A934QFE7"/>
<organism evidence="2 3">
    <name type="scientific">Leucobacter edaphi</name>
    <dbReference type="NCBI Taxonomy" id="2796472"/>
    <lineage>
        <taxon>Bacteria</taxon>
        <taxon>Bacillati</taxon>
        <taxon>Actinomycetota</taxon>
        <taxon>Actinomycetes</taxon>
        <taxon>Micrococcales</taxon>
        <taxon>Microbacteriaceae</taxon>
        <taxon>Leucobacter</taxon>
    </lineage>
</organism>
<accession>A0A934QFE7</accession>
<feature type="region of interest" description="Disordered" evidence="1">
    <location>
        <begin position="216"/>
        <end position="245"/>
    </location>
</feature>
<name>A0A934QFE7_9MICO</name>
<evidence type="ECO:0000256" key="1">
    <source>
        <dbReference type="SAM" id="MobiDB-lite"/>
    </source>
</evidence>
<sequence length="438" mass="46649">MTLPEHPSIQPPPAIALRGATTPPEARTGPRVLTCRTTADLIAALPRLTGFTANDSLFLLLFQGVRARCAMRVDLPGKHSPREWEPLIDLIGEVALRARFAAPGERAIPAIVITTSRTFRDSGHAPWRELATVIVRRLRRDGVPAREACCRAADGWASYLDESAPATGRPLSEIQASPVSSVAEGLAEPPSLAELSTVPEAAASERAAVRLALAAAPASEHAKNPTRGRLPERLTDRGLPPRSRVRDDEPVRALRWIVETAALARGLSAKDGEPGPSPRAVARLGLRANDTDGWFVIALALLTRPRFPAELAVEQGPRAVLGLPLEPRAGTSDIGLPFASLSGFLEMTAGALPDHRVIAAARARVLEACGALPAELRPGPLALAAWLWWLGGVQSVAGALLDRARDIRPDHPVVATVARVAAEPVIPFALRDVDRRSA</sequence>
<feature type="region of interest" description="Disordered" evidence="1">
    <location>
        <begin position="1"/>
        <end position="29"/>
    </location>
</feature>
<keyword evidence="3" id="KW-1185">Reference proteome</keyword>
<gene>
    <name evidence="2" type="ORF">JD292_11045</name>
</gene>
<dbReference type="Proteomes" id="UP000618733">
    <property type="component" value="Unassembled WGS sequence"/>
</dbReference>
<comment type="caution">
    <text evidence="2">The sequence shown here is derived from an EMBL/GenBank/DDBJ whole genome shotgun (WGS) entry which is preliminary data.</text>
</comment>
<reference evidence="2" key="1">
    <citation type="submission" date="2020-12" db="EMBL/GenBank/DDBJ databases">
        <title>Leucobacter sp. CAS2, isolated from Chromium sludge.</title>
        <authorList>
            <person name="Xu Z."/>
        </authorList>
    </citation>
    <scope>NUCLEOTIDE SEQUENCE</scope>
    <source>
        <strain evidence="2">CSA2</strain>
    </source>
</reference>
<dbReference type="RefSeq" id="WP_200132806.1">
    <property type="nucleotide sequence ID" value="NZ_JAEHOI010000011.1"/>
</dbReference>